<proteinExistence type="predicted"/>
<feature type="compositionally biased region" description="Low complexity" evidence="8">
    <location>
        <begin position="458"/>
        <end position="473"/>
    </location>
</feature>
<feature type="compositionally biased region" description="Low complexity" evidence="8">
    <location>
        <begin position="799"/>
        <end position="809"/>
    </location>
</feature>
<evidence type="ECO:0000256" key="5">
    <source>
        <dbReference type="ARBA" id="ARBA00023163"/>
    </source>
</evidence>
<dbReference type="Pfam" id="PF00505">
    <property type="entry name" value="HMG_box"/>
    <property type="match status" value="1"/>
</dbReference>
<feature type="region of interest" description="Disordered" evidence="8">
    <location>
        <begin position="196"/>
        <end position="266"/>
    </location>
</feature>
<dbReference type="GO" id="GO:0005634">
    <property type="term" value="C:nucleus"/>
    <property type="evidence" value="ECO:0007669"/>
    <property type="project" value="UniProtKB-UniRule"/>
</dbReference>
<evidence type="ECO:0000313" key="11">
    <source>
        <dbReference type="RefSeq" id="XP_034246605.1"/>
    </source>
</evidence>
<accession>A0A6P8Z858</accession>
<evidence type="ECO:0000259" key="9">
    <source>
        <dbReference type="PROSITE" id="PS50118"/>
    </source>
</evidence>
<dbReference type="Gene3D" id="1.10.30.10">
    <property type="entry name" value="High mobility group box domain"/>
    <property type="match status" value="1"/>
</dbReference>
<keyword evidence="3" id="KW-0805">Transcription regulation</keyword>
<evidence type="ECO:0000256" key="7">
    <source>
        <dbReference type="PROSITE-ProRule" id="PRU00267"/>
    </source>
</evidence>
<reference evidence="11" key="1">
    <citation type="submission" date="2025-08" db="UniProtKB">
        <authorList>
            <consortium name="RefSeq"/>
        </authorList>
    </citation>
    <scope>IDENTIFICATION</scope>
    <source>
        <tissue evidence="11">Total insect</tissue>
    </source>
</reference>
<keyword evidence="6 7" id="KW-0539">Nucleus</keyword>
<feature type="region of interest" description="Disordered" evidence="8">
    <location>
        <begin position="590"/>
        <end position="615"/>
    </location>
</feature>
<dbReference type="Proteomes" id="UP000515158">
    <property type="component" value="Unplaced"/>
</dbReference>
<dbReference type="InParanoid" id="A0A6P8Z858"/>
<dbReference type="AlphaFoldDB" id="A0A6P8Z858"/>
<dbReference type="SMART" id="SM00398">
    <property type="entry name" value="HMG"/>
    <property type="match status" value="1"/>
</dbReference>
<dbReference type="PROSITE" id="PS50118">
    <property type="entry name" value="HMG_BOX_2"/>
    <property type="match status" value="1"/>
</dbReference>
<organism evidence="11">
    <name type="scientific">Thrips palmi</name>
    <name type="common">Melon thrips</name>
    <dbReference type="NCBI Taxonomy" id="161013"/>
    <lineage>
        <taxon>Eukaryota</taxon>
        <taxon>Metazoa</taxon>
        <taxon>Ecdysozoa</taxon>
        <taxon>Arthropoda</taxon>
        <taxon>Hexapoda</taxon>
        <taxon>Insecta</taxon>
        <taxon>Pterygota</taxon>
        <taxon>Neoptera</taxon>
        <taxon>Paraneoptera</taxon>
        <taxon>Thysanoptera</taxon>
        <taxon>Terebrantia</taxon>
        <taxon>Thripoidea</taxon>
        <taxon>Thripidae</taxon>
        <taxon>Thrips</taxon>
    </lineage>
</organism>
<dbReference type="InterPro" id="IPR058606">
    <property type="entry name" value="HTH_Cic_C"/>
</dbReference>
<keyword evidence="2" id="KW-0597">Phosphoprotein</keyword>
<feature type="compositionally biased region" description="Basic and acidic residues" evidence="8">
    <location>
        <begin position="348"/>
        <end position="358"/>
    </location>
</feature>
<dbReference type="GO" id="GO:0000977">
    <property type="term" value="F:RNA polymerase II transcription regulatory region sequence-specific DNA binding"/>
    <property type="evidence" value="ECO:0007669"/>
    <property type="project" value="TreeGrafter"/>
</dbReference>
<keyword evidence="10" id="KW-1185">Reference proteome</keyword>
<feature type="compositionally biased region" description="Acidic residues" evidence="8">
    <location>
        <begin position="201"/>
        <end position="219"/>
    </location>
</feature>
<feature type="region of interest" description="Disordered" evidence="8">
    <location>
        <begin position="743"/>
        <end position="765"/>
    </location>
</feature>
<feature type="compositionally biased region" description="Polar residues" evidence="8">
    <location>
        <begin position="601"/>
        <end position="615"/>
    </location>
</feature>
<feature type="compositionally biased region" description="Basic and acidic residues" evidence="8">
    <location>
        <begin position="251"/>
        <end position="264"/>
    </location>
</feature>
<feature type="region of interest" description="Disordered" evidence="8">
    <location>
        <begin position="497"/>
        <end position="529"/>
    </location>
</feature>
<dbReference type="InterPro" id="IPR009071">
    <property type="entry name" value="HMG_box_dom"/>
</dbReference>
<evidence type="ECO:0000256" key="4">
    <source>
        <dbReference type="ARBA" id="ARBA00023125"/>
    </source>
</evidence>
<name>A0A6P8Z858_THRPL</name>
<dbReference type="FunFam" id="1.10.30.10:FF:000010">
    <property type="entry name" value="Capicua transcriptional repressor b"/>
    <property type="match status" value="1"/>
</dbReference>
<protein>
    <submittedName>
        <fullName evidence="11">Protein capicua homolog isoform X1</fullName>
    </submittedName>
</protein>
<evidence type="ECO:0000256" key="6">
    <source>
        <dbReference type="ARBA" id="ARBA00023242"/>
    </source>
</evidence>
<feature type="region of interest" description="Disordered" evidence="8">
    <location>
        <begin position="876"/>
        <end position="924"/>
    </location>
</feature>
<dbReference type="PANTHER" id="PTHR13059:SF13">
    <property type="entry name" value="PROTEIN CAPICUA HOMOLOG"/>
    <property type="match status" value="1"/>
</dbReference>
<evidence type="ECO:0000313" key="10">
    <source>
        <dbReference type="Proteomes" id="UP000515158"/>
    </source>
</evidence>
<dbReference type="FunCoup" id="A0A6P8Z858">
    <property type="interactions" value="1221"/>
</dbReference>
<feature type="compositionally biased region" description="Polar residues" evidence="8">
    <location>
        <begin position="503"/>
        <end position="518"/>
    </location>
</feature>
<feature type="compositionally biased region" description="Basic and acidic residues" evidence="8">
    <location>
        <begin position="425"/>
        <end position="444"/>
    </location>
</feature>
<evidence type="ECO:0000256" key="8">
    <source>
        <dbReference type="SAM" id="MobiDB-lite"/>
    </source>
</evidence>
<dbReference type="InterPro" id="IPR058607">
    <property type="entry name" value="HMG-box_Cic-like"/>
</dbReference>
<keyword evidence="1" id="KW-0678">Repressor</keyword>
<dbReference type="InterPro" id="IPR052412">
    <property type="entry name" value="CC-Dev_Transcription_Reg"/>
</dbReference>
<keyword evidence="5" id="KW-0804">Transcription</keyword>
<dbReference type="SUPFAM" id="SSF47095">
    <property type="entry name" value="HMG-box"/>
    <property type="match status" value="1"/>
</dbReference>
<gene>
    <name evidence="11" type="primary">LOC117648279</name>
</gene>
<dbReference type="PANTHER" id="PTHR13059">
    <property type="entry name" value="HMG-BOX TRANSCRIPTION FACTOR BBX"/>
    <property type="match status" value="1"/>
</dbReference>
<feature type="compositionally biased region" description="Polar residues" evidence="8">
    <location>
        <begin position="876"/>
        <end position="906"/>
    </location>
</feature>
<evidence type="ECO:0000256" key="1">
    <source>
        <dbReference type="ARBA" id="ARBA00022491"/>
    </source>
</evidence>
<feature type="region of interest" description="Disordered" evidence="8">
    <location>
        <begin position="338"/>
        <end position="473"/>
    </location>
</feature>
<feature type="DNA-binding region" description="HMG box" evidence="7">
    <location>
        <begin position="266"/>
        <end position="334"/>
    </location>
</feature>
<dbReference type="GeneID" id="117648279"/>
<sequence length="924" mass="100156">MMTIYTENGSSRPVDYIVTRHSEGNPAHNTGRVTRMDFMNVAKLPKKRKYDPAEVEEPGFESKPFIQCLPFSMASSVFPLVTPPAPLPSEMSSQPPQSVFASPLSKAVDFSGFAGSAQVKTFGIAHRPLIVSPTKLLPVIRLQKRNFAEKSRGFSLDDPPAPLYAWDTLLPFIPRATFRDSIPSVAGAYQIKPYLPHSASDEGEYTEGSVDTEEDDGPFEAEPSTRTPDCDRTTGPTAGKRRTQSLSALQSDKELENPSELAKDKIRRPMNAFMIFSKRHRAMVHERHPNQDNRTVSKILGEWWYALGSDGKKKYHELASEVKEAHFKAHPEWKWCSKEKKKTSSSSQKDETCHKEVASEGSSEEAAHSPSATSDVPTVVATPREDEMVEGTALDPPPAEVKIEEDKEDFSDGPLVICEETTEEPNPKCPEKGTDSESESRCDAEPVLENDASTQERVSPVSVVDTSTPSITTSTTEAGLDVAVKIECSIDDKAVTTEDVAQPQRSPVSPTGISSFQPTGGAFKPISPKVVKPTDQDSCFKVSINSSPSQSQIRSQQSVTFAWSGSIVTTSDCTSFSGSSALISQTQELPGSLPKLATDLPSPSSSEAGPQDTNTFVLAPTPAQLGIAPLQRRQLLDAPTASSSCFANEEDKRDNQIISVPEVLKNPSEPTIIGNTPSSEVASPSAASKKHFFRKVIDDGMEEVLEQVNFAVKFSSLPQFKPDECLSPSAICATPNAMHQNVQNNERPSPMDKTVASDGSVPPTPKSGKLVGNTFFGPNFNPEVFSRGAEHRENIEGSTPRTPKTPGTGKEAEKGHRKLLEQRRKLVVQFFNEHGLFPTTAATSSFQSEHSDIFPNKSCLQLKIREVRQKLMACNNSPGGQLNSPLRSGSESACTTPGSSSPAPHQNSNSSSATSTPAFLGICS</sequence>
<evidence type="ECO:0000256" key="3">
    <source>
        <dbReference type="ARBA" id="ARBA00023015"/>
    </source>
</evidence>
<dbReference type="Pfam" id="PF25981">
    <property type="entry name" value="HTH_Cic_C"/>
    <property type="match status" value="1"/>
</dbReference>
<dbReference type="KEGG" id="tpal:117648279"/>
<feature type="region of interest" description="Disordered" evidence="8">
    <location>
        <begin position="791"/>
        <end position="815"/>
    </location>
</feature>
<dbReference type="OrthoDB" id="10051111at2759"/>
<evidence type="ECO:0000256" key="2">
    <source>
        <dbReference type="ARBA" id="ARBA00022553"/>
    </source>
</evidence>
<keyword evidence="4 7" id="KW-0238">DNA-binding</keyword>
<dbReference type="CDD" id="cd21990">
    <property type="entry name" value="HMG-box_CIC-like"/>
    <property type="match status" value="1"/>
</dbReference>
<feature type="compositionally biased region" description="Low complexity" evidence="8">
    <location>
        <begin position="907"/>
        <end position="918"/>
    </location>
</feature>
<dbReference type="InterPro" id="IPR036910">
    <property type="entry name" value="HMG_box_dom_sf"/>
</dbReference>
<feature type="domain" description="HMG box" evidence="9">
    <location>
        <begin position="266"/>
        <end position="334"/>
    </location>
</feature>
<dbReference type="GO" id="GO:0000981">
    <property type="term" value="F:DNA-binding transcription factor activity, RNA polymerase II-specific"/>
    <property type="evidence" value="ECO:0007669"/>
    <property type="project" value="TreeGrafter"/>
</dbReference>
<dbReference type="RefSeq" id="XP_034246605.1">
    <property type="nucleotide sequence ID" value="XM_034390714.1"/>
</dbReference>